<feature type="compositionally biased region" description="Basic and acidic residues" evidence="1">
    <location>
        <begin position="1"/>
        <end position="16"/>
    </location>
</feature>
<organism evidence="3 4">
    <name type="scientific">Cladobotryum mycophilum</name>
    <dbReference type="NCBI Taxonomy" id="491253"/>
    <lineage>
        <taxon>Eukaryota</taxon>
        <taxon>Fungi</taxon>
        <taxon>Dikarya</taxon>
        <taxon>Ascomycota</taxon>
        <taxon>Pezizomycotina</taxon>
        <taxon>Sordariomycetes</taxon>
        <taxon>Hypocreomycetidae</taxon>
        <taxon>Hypocreales</taxon>
        <taxon>Hypocreaceae</taxon>
        <taxon>Cladobotryum</taxon>
    </lineage>
</organism>
<dbReference type="EMBL" id="JAVFKD010000001">
    <property type="protein sequence ID" value="KAK5999062.1"/>
    <property type="molecule type" value="Genomic_DNA"/>
</dbReference>
<feature type="domain" description="CCD97-like C-terminal" evidence="2">
    <location>
        <begin position="116"/>
        <end position="173"/>
    </location>
</feature>
<protein>
    <recommendedName>
        <fullName evidence="2">CCD97-like C-terminal domain-containing protein</fullName>
    </recommendedName>
</protein>
<keyword evidence="4" id="KW-1185">Reference proteome</keyword>
<evidence type="ECO:0000313" key="4">
    <source>
        <dbReference type="Proteomes" id="UP001338125"/>
    </source>
</evidence>
<gene>
    <name evidence="3" type="ORF">PT974_01450</name>
</gene>
<evidence type="ECO:0000259" key="2">
    <source>
        <dbReference type="Pfam" id="PF09747"/>
    </source>
</evidence>
<accession>A0ABR0T4N0</accession>
<feature type="region of interest" description="Disordered" evidence="1">
    <location>
        <begin position="151"/>
        <end position="199"/>
    </location>
</feature>
<sequence length="199" mass="22825">MSLGKSEEEAGFEKPVPRPPKSQAKLAQLQQQNRRREYLRRNPSYLSNIEHELADPILYERLVKRYQTPAEREAEGKVKGYGRTLEADLVRGETRLANLDPSEPSTETGLDATAWEEASAESKEHGLELWSTFLQERFVQGRDDEFDYSVVDTNDDLDVEARNEAEDAWFDQEDPGWASDESPSDYTYKKEGETGIQDF</sequence>
<dbReference type="PANTHER" id="PTHR31840:SF1">
    <property type="entry name" value="COILED-COIL DOMAIN-CONTAINING PROTEIN 97"/>
    <property type="match status" value="1"/>
</dbReference>
<feature type="region of interest" description="Disordered" evidence="1">
    <location>
        <begin position="1"/>
        <end position="42"/>
    </location>
</feature>
<evidence type="ECO:0000313" key="3">
    <source>
        <dbReference type="EMBL" id="KAK5999062.1"/>
    </source>
</evidence>
<dbReference type="Pfam" id="PF09747">
    <property type="entry name" value="CCD97-like_C"/>
    <property type="match status" value="1"/>
</dbReference>
<dbReference type="Proteomes" id="UP001338125">
    <property type="component" value="Unassembled WGS sequence"/>
</dbReference>
<reference evidence="3 4" key="1">
    <citation type="submission" date="2024-01" db="EMBL/GenBank/DDBJ databases">
        <title>Complete genome of Cladobotryum mycophilum ATHUM6906.</title>
        <authorList>
            <person name="Christinaki A.C."/>
            <person name="Myridakis A.I."/>
            <person name="Kouvelis V.N."/>
        </authorList>
    </citation>
    <scope>NUCLEOTIDE SEQUENCE [LARGE SCALE GENOMIC DNA]</scope>
    <source>
        <strain evidence="3 4">ATHUM6906</strain>
    </source>
</reference>
<evidence type="ECO:0000256" key="1">
    <source>
        <dbReference type="SAM" id="MobiDB-lite"/>
    </source>
</evidence>
<feature type="compositionally biased region" description="Low complexity" evidence="1">
    <location>
        <begin position="21"/>
        <end position="32"/>
    </location>
</feature>
<comment type="caution">
    <text evidence="3">The sequence shown here is derived from an EMBL/GenBank/DDBJ whole genome shotgun (WGS) entry which is preliminary data.</text>
</comment>
<dbReference type="InterPro" id="IPR040233">
    <property type="entry name" value="CCD97-like_C"/>
</dbReference>
<dbReference type="PANTHER" id="PTHR31840">
    <property type="entry name" value="COILED-COIL DOMAIN-CONTAINING PROTEIN 97"/>
    <property type="match status" value="1"/>
</dbReference>
<name>A0ABR0T4N0_9HYPO</name>
<proteinExistence type="predicted"/>
<dbReference type="InterPro" id="IPR018613">
    <property type="entry name" value="Ccdc97-like"/>
</dbReference>